<dbReference type="VEuPathDB" id="TriTrypDB:TM35_000073140"/>
<dbReference type="GeneID" id="39983540"/>
<feature type="compositionally biased region" description="Polar residues" evidence="1">
    <location>
        <begin position="475"/>
        <end position="487"/>
    </location>
</feature>
<organism evidence="2 3">
    <name type="scientific">Trypanosoma theileri</name>
    <dbReference type="NCBI Taxonomy" id="67003"/>
    <lineage>
        <taxon>Eukaryota</taxon>
        <taxon>Discoba</taxon>
        <taxon>Euglenozoa</taxon>
        <taxon>Kinetoplastea</taxon>
        <taxon>Metakinetoplastina</taxon>
        <taxon>Trypanosomatida</taxon>
        <taxon>Trypanosomatidae</taxon>
        <taxon>Trypanosoma</taxon>
    </lineage>
</organism>
<dbReference type="AlphaFoldDB" id="A0A1X0P395"/>
<feature type="compositionally biased region" description="Acidic residues" evidence="1">
    <location>
        <begin position="578"/>
        <end position="599"/>
    </location>
</feature>
<feature type="region of interest" description="Disordered" evidence="1">
    <location>
        <begin position="468"/>
        <end position="536"/>
    </location>
</feature>
<evidence type="ECO:0000256" key="1">
    <source>
        <dbReference type="SAM" id="MobiDB-lite"/>
    </source>
</evidence>
<feature type="compositionally biased region" description="Acidic residues" evidence="1">
    <location>
        <begin position="512"/>
        <end position="528"/>
    </location>
</feature>
<dbReference type="RefSeq" id="XP_028884956.1">
    <property type="nucleotide sequence ID" value="XM_029023760.1"/>
</dbReference>
<accession>A0A1X0P395</accession>
<comment type="caution">
    <text evidence="2">The sequence shown here is derived from an EMBL/GenBank/DDBJ whole genome shotgun (WGS) entry which is preliminary data.</text>
</comment>
<name>A0A1X0P395_9TRYP</name>
<evidence type="ECO:0000313" key="3">
    <source>
        <dbReference type="Proteomes" id="UP000192257"/>
    </source>
</evidence>
<proteinExistence type="predicted"/>
<evidence type="ECO:0000313" key="2">
    <source>
        <dbReference type="EMBL" id="ORC90890.1"/>
    </source>
</evidence>
<dbReference type="EMBL" id="NBCO01000007">
    <property type="protein sequence ID" value="ORC90890.1"/>
    <property type="molecule type" value="Genomic_DNA"/>
</dbReference>
<protein>
    <submittedName>
        <fullName evidence="2">Uncharacterized protein</fullName>
    </submittedName>
</protein>
<dbReference type="Proteomes" id="UP000192257">
    <property type="component" value="Unassembled WGS sequence"/>
</dbReference>
<dbReference type="OrthoDB" id="251821at2759"/>
<keyword evidence="3" id="KW-1185">Reference proteome</keyword>
<sequence>MHGEEAIVSLGAVCVSLYQCPPPTLTTTKAGNRSCYGTAADYRGDVMIPFYRGSMTYRDLAAGLEYRLNQYFVIHPTETVEEEYTLKRGLESLNAVPSSVYDKRNSNSSSCCNNDNTNRKCCFNGAYYCSRCSNGDNHVDSVKVQTTETKIKEYPKIVVRNFTRERDRDFSDENIIYETVDDNWEVTEKNLSCFFYSVMVKSTDHVFPIIKKDGIISRPFIGRDHVYAYASDNAYGDNTQLQQHIELKVGERVLRIGTTADQRFEDIFERLRRYNLHVHRLFDGVTGASILPCELVRHLSWKISSLCADIVTSPVIGAGVKRQRYGNDEKEYENDYNIELGTLIILSEVSSTVGGGSTVCLTRDSGNTATAIALDNSDEGEVYGTTSWRHKQERQRQLLMRRTTFGFDDDEEEDDYHDDDTVPLVDLFSPTQHINSHSTVELGEANSALKSYYLDDEDCFRSSGCVRSMNEDDTLPSTTPLRFNDLSSVKDKRNGENENDDDDGFSNNNINNEDDEEEEEEEEEEESAVGDGIFVGDSVKRDRRRFTASLDGVDGSPIIITQQCLPEFCLNSSSSSSYDEEDEEDDDGYYDFEDGDNSR</sequence>
<feature type="region of interest" description="Disordered" evidence="1">
    <location>
        <begin position="570"/>
        <end position="599"/>
    </location>
</feature>
<reference evidence="2 3" key="1">
    <citation type="submission" date="2017-03" db="EMBL/GenBank/DDBJ databases">
        <title>An alternative strategy for trypanosome survival in the mammalian bloodstream revealed through genome and transcriptome analysis of the ubiquitous bovine parasite Trypanosoma (Megatrypanum) theileri.</title>
        <authorList>
            <person name="Kelly S."/>
            <person name="Ivens A."/>
            <person name="Mott A."/>
            <person name="O'Neill E."/>
            <person name="Emms D."/>
            <person name="Macleod O."/>
            <person name="Voorheis P."/>
            <person name="Matthews J."/>
            <person name="Matthews K."/>
            <person name="Carrington M."/>
        </authorList>
    </citation>
    <scope>NUCLEOTIDE SEQUENCE [LARGE SCALE GENOMIC DNA]</scope>
    <source>
        <strain evidence="2">Edinburgh</strain>
    </source>
</reference>
<gene>
    <name evidence="2" type="ORF">TM35_000073140</name>
</gene>